<sequence>MVATVATASSASVDELVERFVVEEDGDSVVRVAAVDEPVADVSAVDASAVPVAVADGEASSAGAADDVTAGGVTAVDDGSSPGWEPHPALSPAQLASTSAASARFMVSSVAGKMNRPVSV</sequence>
<evidence type="ECO:0000313" key="3">
    <source>
        <dbReference type="Proteomes" id="UP000006237"/>
    </source>
</evidence>
<dbReference type="EMBL" id="ACHF01000029">
    <property type="protein sequence ID" value="EEI63347.1"/>
    <property type="molecule type" value="Genomic_DNA"/>
</dbReference>
<reference evidence="2 3" key="1">
    <citation type="submission" date="2009-01" db="EMBL/GenBank/DDBJ databases">
        <authorList>
            <person name="Qin X."/>
            <person name="Bachman B."/>
            <person name="Battles P."/>
            <person name="Bell A."/>
            <person name="Bess C."/>
            <person name="Bickham C."/>
            <person name="Chaboub L."/>
            <person name="Chen D."/>
            <person name="Coyle M."/>
            <person name="Deiros D.R."/>
            <person name="Dinh H."/>
            <person name="Forbes L."/>
            <person name="Fowler G."/>
            <person name="Francisco L."/>
            <person name="Fu Q."/>
            <person name="Gubbala S."/>
            <person name="Hale W."/>
            <person name="Han Y."/>
            <person name="Hemphill L."/>
            <person name="Highlander S.K."/>
            <person name="Hirani K."/>
            <person name="Hogues M."/>
            <person name="Jackson L."/>
            <person name="Jakkamsetti A."/>
            <person name="Javaid M."/>
            <person name="Jiang H."/>
            <person name="Korchina V."/>
            <person name="Kovar C."/>
            <person name="Lara F."/>
            <person name="Lee S."/>
            <person name="Mata R."/>
            <person name="Mathew T."/>
            <person name="Moen C."/>
            <person name="Morales K."/>
            <person name="Munidasa M."/>
            <person name="Nazareth L."/>
            <person name="Ngo R."/>
            <person name="Nguyen L."/>
            <person name="Okwuonu G."/>
            <person name="Ongeri F."/>
            <person name="Patil S."/>
            <person name="Petrosino J."/>
            <person name="Pham C."/>
            <person name="Pham P."/>
            <person name="Pu L.-L."/>
            <person name="Puazo M."/>
            <person name="Raj R."/>
            <person name="Reid J."/>
            <person name="Rouhana J."/>
            <person name="Saada N."/>
            <person name="Shang Y."/>
            <person name="Simmons D."/>
            <person name="Thornton R."/>
            <person name="Warren J."/>
            <person name="Weissenberger G."/>
            <person name="Zhang J."/>
            <person name="Zhang L."/>
            <person name="Zhou C."/>
            <person name="Zhu D."/>
            <person name="Muzny D."/>
            <person name="Worley K."/>
            <person name="Gibbs R."/>
        </authorList>
    </citation>
    <scope>NUCLEOTIDE SEQUENCE [LARGE SCALE GENOMIC DNA]</scope>
    <source>
        <strain evidence="2 3">ATCC 51866</strain>
    </source>
</reference>
<comment type="caution">
    <text evidence="2">The sequence shown here is derived from an EMBL/GenBank/DDBJ whole genome shotgun (WGS) entry which is preliminary data.</text>
</comment>
<accession>A0ABM9XQ95</accession>
<evidence type="ECO:0000256" key="1">
    <source>
        <dbReference type="SAM" id="MobiDB-lite"/>
    </source>
</evidence>
<keyword evidence="3" id="KW-1185">Reference proteome</keyword>
<feature type="compositionally biased region" description="Low complexity" evidence="1">
    <location>
        <begin position="58"/>
        <end position="79"/>
    </location>
</feature>
<protein>
    <submittedName>
        <fullName evidence="2">Uncharacterized protein</fullName>
    </submittedName>
</protein>
<gene>
    <name evidence="2" type="ORF">HMPREF0293_1251</name>
</gene>
<feature type="region of interest" description="Disordered" evidence="1">
    <location>
        <begin position="58"/>
        <end position="93"/>
    </location>
</feature>
<dbReference type="Proteomes" id="UP000006237">
    <property type="component" value="Unassembled WGS sequence"/>
</dbReference>
<proteinExistence type="predicted"/>
<name>A0ABM9XQ95_9CORY</name>
<organism evidence="2 3">
    <name type="scientific">Corynebacterium glucuronolyticum ATCC 51866</name>
    <dbReference type="NCBI Taxonomy" id="548478"/>
    <lineage>
        <taxon>Bacteria</taxon>
        <taxon>Bacillati</taxon>
        <taxon>Actinomycetota</taxon>
        <taxon>Actinomycetes</taxon>
        <taxon>Mycobacteriales</taxon>
        <taxon>Corynebacteriaceae</taxon>
        <taxon>Corynebacterium</taxon>
    </lineage>
</organism>
<evidence type="ECO:0000313" key="2">
    <source>
        <dbReference type="EMBL" id="EEI63347.1"/>
    </source>
</evidence>